<evidence type="ECO:0000259" key="7">
    <source>
        <dbReference type="PROSITE" id="PS00624"/>
    </source>
</evidence>
<feature type="active site" description="Proton acceptor" evidence="2">
    <location>
        <position position="624"/>
    </location>
</feature>
<organism evidence="8 10">
    <name type="scientific">Frankliniella occidentalis</name>
    <name type="common">Western flower thrips</name>
    <name type="synonym">Euthrips occidentalis</name>
    <dbReference type="NCBI Taxonomy" id="133901"/>
    <lineage>
        <taxon>Eukaryota</taxon>
        <taxon>Metazoa</taxon>
        <taxon>Ecdysozoa</taxon>
        <taxon>Arthropoda</taxon>
        <taxon>Hexapoda</taxon>
        <taxon>Insecta</taxon>
        <taxon>Pterygota</taxon>
        <taxon>Neoptera</taxon>
        <taxon>Paraneoptera</taxon>
        <taxon>Thysanoptera</taxon>
        <taxon>Terebrantia</taxon>
        <taxon>Thripoidea</taxon>
        <taxon>Thripidae</taxon>
        <taxon>Frankliniella</taxon>
    </lineage>
</organism>
<comment type="cofactor">
    <cofactor evidence="3">
        <name>FAD</name>
        <dbReference type="ChEBI" id="CHEBI:57692"/>
    </cofactor>
</comment>
<dbReference type="Gene3D" id="3.50.50.60">
    <property type="entry name" value="FAD/NAD(P)-binding domain"/>
    <property type="match status" value="1"/>
</dbReference>
<dbReference type="RefSeq" id="XP_026284470.1">
    <property type="nucleotide sequence ID" value="XM_026428685.2"/>
</dbReference>
<evidence type="ECO:0000313" key="8">
    <source>
        <dbReference type="Proteomes" id="UP000504606"/>
    </source>
</evidence>
<keyword evidence="8" id="KW-1185">Reference proteome</keyword>
<evidence type="ECO:0000313" key="9">
    <source>
        <dbReference type="RefSeq" id="XP_026284470.1"/>
    </source>
</evidence>
<dbReference type="InterPro" id="IPR000172">
    <property type="entry name" value="GMC_OxRdtase_N"/>
</dbReference>
<dbReference type="InterPro" id="IPR036188">
    <property type="entry name" value="FAD/NAD-bd_sf"/>
</dbReference>
<dbReference type="SUPFAM" id="SSF54373">
    <property type="entry name" value="FAD-linked reductases, C-terminal domain"/>
    <property type="match status" value="1"/>
</dbReference>
<feature type="binding site" evidence="3">
    <location>
        <begin position="171"/>
        <end position="174"/>
    </location>
    <ligand>
        <name>FAD</name>
        <dbReference type="ChEBI" id="CHEBI:57692"/>
    </ligand>
</feature>
<dbReference type="OrthoDB" id="269227at2759"/>
<feature type="active site" description="Proton donor" evidence="2">
    <location>
        <position position="580"/>
    </location>
</feature>
<evidence type="ECO:0000256" key="1">
    <source>
        <dbReference type="ARBA" id="ARBA00010790"/>
    </source>
</evidence>
<comment type="similarity">
    <text evidence="1 4">Belongs to the GMC oxidoreductase family.</text>
</comment>
<dbReference type="InterPro" id="IPR012132">
    <property type="entry name" value="GMC_OxRdtase"/>
</dbReference>
<dbReference type="PROSITE" id="PS00623">
    <property type="entry name" value="GMC_OXRED_1"/>
    <property type="match status" value="1"/>
</dbReference>
<keyword evidence="4" id="KW-0285">Flavoprotein</keyword>
<feature type="chain" id="PRO_5044639497" evidence="5">
    <location>
        <begin position="32"/>
        <end position="646"/>
    </location>
</feature>
<dbReference type="SUPFAM" id="SSF51905">
    <property type="entry name" value="FAD/NAD(P)-binding domain"/>
    <property type="match status" value="1"/>
</dbReference>
<dbReference type="RefSeq" id="XP_026284485.1">
    <property type="nucleotide sequence ID" value="XM_026428700.2"/>
</dbReference>
<dbReference type="InterPro" id="IPR007867">
    <property type="entry name" value="GMC_OxRtase_C"/>
</dbReference>
<evidence type="ECO:0000313" key="10">
    <source>
        <dbReference type="RefSeq" id="XP_026284477.1"/>
    </source>
</evidence>
<dbReference type="PROSITE" id="PS00624">
    <property type="entry name" value="GMC_OXRED_2"/>
    <property type="match status" value="1"/>
</dbReference>
<evidence type="ECO:0000259" key="6">
    <source>
        <dbReference type="PROSITE" id="PS00623"/>
    </source>
</evidence>
<evidence type="ECO:0000256" key="4">
    <source>
        <dbReference type="RuleBase" id="RU003968"/>
    </source>
</evidence>
<dbReference type="Pfam" id="PF00732">
    <property type="entry name" value="GMC_oxred_N"/>
    <property type="match status" value="1"/>
</dbReference>
<reference evidence="9 10" key="1">
    <citation type="submission" date="2025-04" db="UniProtKB">
        <authorList>
            <consortium name="RefSeq"/>
        </authorList>
    </citation>
    <scope>IDENTIFICATION</scope>
    <source>
        <tissue evidence="9 10">Whole organism</tissue>
    </source>
</reference>
<dbReference type="GO" id="GO:0050660">
    <property type="term" value="F:flavin adenine dinucleotide binding"/>
    <property type="evidence" value="ECO:0007669"/>
    <property type="project" value="InterPro"/>
</dbReference>
<evidence type="ECO:0000256" key="3">
    <source>
        <dbReference type="PIRSR" id="PIRSR000137-2"/>
    </source>
</evidence>
<dbReference type="Gene3D" id="3.30.560.10">
    <property type="entry name" value="Glucose Oxidase, domain 3"/>
    <property type="match status" value="1"/>
</dbReference>
<protein>
    <submittedName>
        <fullName evidence="9 10">Glucose dehydrogenase [FAD, quinone]-like</fullName>
    </submittedName>
</protein>
<gene>
    <name evidence="9 10 11" type="primary">LOC113210602</name>
</gene>
<feature type="binding site" evidence="3">
    <location>
        <position position="167"/>
    </location>
    <ligand>
        <name>FAD</name>
        <dbReference type="ChEBI" id="CHEBI:57692"/>
    </ligand>
</feature>
<dbReference type="Pfam" id="PF05199">
    <property type="entry name" value="GMC_oxred_C"/>
    <property type="match status" value="1"/>
</dbReference>
<evidence type="ECO:0000256" key="2">
    <source>
        <dbReference type="PIRSR" id="PIRSR000137-1"/>
    </source>
</evidence>
<dbReference type="PANTHER" id="PTHR11552">
    <property type="entry name" value="GLUCOSE-METHANOL-CHOLINE GMC OXIDOREDUCTASE"/>
    <property type="match status" value="1"/>
</dbReference>
<dbReference type="AlphaFoldDB" id="A0A6J1SUD2"/>
<dbReference type="GeneID" id="113210602"/>
<keyword evidence="5" id="KW-0732">Signal</keyword>
<dbReference type="RefSeq" id="XP_026284477.1">
    <property type="nucleotide sequence ID" value="XM_026428692.2"/>
</dbReference>
<proteinExistence type="inferred from homology"/>
<accession>A0A6J1SUD2</accession>
<dbReference type="PIRSF" id="PIRSF000137">
    <property type="entry name" value="Alcohol_oxidase"/>
    <property type="match status" value="1"/>
</dbReference>
<dbReference type="GO" id="GO:0016614">
    <property type="term" value="F:oxidoreductase activity, acting on CH-OH group of donors"/>
    <property type="evidence" value="ECO:0007669"/>
    <property type="project" value="InterPro"/>
</dbReference>
<feature type="signal peptide" evidence="5">
    <location>
        <begin position="1"/>
        <end position="31"/>
    </location>
</feature>
<dbReference type="PANTHER" id="PTHR11552:SF216">
    <property type="entry name" value="GLUCOSE-METHANOL-CHOLINE OXIDOREDUCTASE N-TERMINAL DOMAIN-CONTAINING PROTEIN"/>
    <property type="match status" value="1"/>
</dbReference>
<evidence type="ECO:0000313" key="11">
    <source>
        <dbReference type="RefSeq" id="XP_026284485.1"/>
    </source>
</evidence>
<feature type="binding site" evidence="3">
    <location>
        <position position="163"/>
    </location>
    <ligand>
        <name>FAD</name>
        <dbReference type="ChEBI" id="CHEBI:57692"/>
    </ligand>
</feature>
<dbReference type="KEGG" id="foc:113210602"/>
<evidence type="ECO:0000256" key="5">
    <source>
        <dbReference type="SAM" id="SignalP"/>
    </source>
</evidence>
<keyword evidence="3 4" id="KW-0274">FAD</keyword>
<name>A0A6J1SUD2_FRAOC</name>
<feature type="domain" description="Glucose-methanol-choline oxidoreductase N-terminal" evidence="7">
    <location>
        <begin position="337"/>
        <end position="351"/>
    </location>
</feature>
<sequence>MRSALSPPPPGRLPLAALTLLLALLAQHTEAQSAQAGPQARTLSSRLSPLEAAARLVRNNPLTSRRDAQVRDVPDAALLKEYDFVVVGGGTAGCVLARRLSENPSWSVLLLEAGGDEAVFTDIPLLASYVANTNYNWGYHAQPSPDYCRAMRGKVCNWPRGKVLGGTSVLNFMVYGRGSPLDFDEWESLGNPGWGYRDVLPYFKKSEDIQVAALENSPYHGRGGPLSVQESPWRSVMAPAFIQAASEMGYDVVDHNGEHMAGFSFTLATLRNGSRCSSAKAFLRPVQHRPNLHVAKHARATRVLVDPFTGVAVGVEFVRDRKWRVAKARREVILSAGTLNTPQLLMLSGLGPADHLRDHGIRVVRDLPGVGENLQDHVSFFGGITFMLNDTVSVVEARESRRLSSVVDYWVTQDGPLTSPGGAEGIAFVNTPLNEQPARPDMELSFGPGALTGDSSGSLRGLLGVDSSFYKKMFGGVEGQDAFTVNPVLLRPRSRGRVRLRSANPFHWPLLFANYYQDEHDVRVMVEGIKLGVALGETAGYRRWGARLHQRAVPGCEHHAFRSDQYWGCAARTLSTNLHHQSGTCRMGPAGERGAVVDAQLRVHGVQGLRVVDASVMPTIISGHPAGVVYMIAEKAADMIKETWDH</sequence>
<dbReference type="Proteomes" id="UP000504606">
    <property type="component" value="Unplaced"/>
</dbReference>
<feature type="domain" description="Glucose-methanol-choline oxidoreductase N-terminal" evidence="6">
    <location>
        <begin position="161"/>
        <end position="184"/>
    </location>
</feature>